<dbReference type="VEuPathDB" id="VectorBase:RPRC010857"/>
<dbReference type="InterPro" id="IPR000504">
    <property type="entry name" value="RRM_dom"/>
</dbReference>
<dbReference type="InParanoid" id="T1I3I8"/>
<dbReference type="Pfam" id="PF00076">
    <property type="entry name" value="RRM_1"/>
    <property type="match status" value="1"/>
</dbReference>
<dbReference type="AlphaFoldDB" id="T1I3I8"/>
<dbReference type="EnsemblMetazoa" id="RPRC010857-RA">
    <property type="protein sequence ID" value="RPRC010857-PA"/>
    <property type="gene ID" value="RPRC010857"/>
</dbReference>
<proteinExistence type="predicted"/>
<dbReference type="SUPFAM" id="SSF54928">
    <property type="entry name" value="RNA-binding domain, RBD"/>
    <property type="match status" value="1"/>
</dbReference>
<dbReference type="Gene3D" id="3.30.70.330">
    <property type="match status" value="1"/>
</dbReference>
<evidence type="ECO:0000313" key="2">
    <source>
        <dbReference type="Proteomes" id="UP000015103"/>
    </source>
</evidence>
<organism evidence="1 2">
    <name type="scientific">Rhodnius prolixus</name>
    <name type="common">Triatomid bug</name>
    <dbReference type="NCBI Taxonomy" id="13249"/>
    <lineage>
        <taxon>Eukaryota</taxon>
        <taxon>Metazoa</taxon>
        <taxon>Ecdysozoa</taxon>
        <taxon>Arthropoda</taxon>
        <taxon>Hexapoda</taxon>
        <taxon>Insecta</taxon>
        <taxon>Pterygota</taxon>
        <taxon>Neoptera</taxon>
        <taxon>Paraneoptera</taxon>
        <taxon>Hemiptera</taxon>
        <taxon>Heteroptera</taxon>
        <taxon>Panheteroptera</taxon>
        <taxon>Cimicomorpha</taxon>
        <taxon>Reduviidae</taxon>
        <taxon>Triatominae</taxon>
        <taxon>Rhodnius</taxon>
    </lineage>
</organism>
<dbReference type="HOGENOM" id="CLU_3227381_0_0_1"/>
<dbReference type="Proteomes" id="UP000015103">
    <property type="component" value="Unassembled WGS sequence"/>
</dbReference>
<reference evidence="1" key="1">
    <citation type="submission" date="2015-05" db="UniProtKB">
        <authorList>
            <consortium name="EnsemblMetazoa"/>
        </authorList>
    </citation>
    <scope>IDENTIFICATION</scope>
</reference>
<sequence>MDEVELTKMFSEFGRVHQINVLRDKVTGQSKDYSNTEKRARKYL</sequence>
<name>T1I3I8_RHOPR</name>
<dbReference type="EMBL" id="ACPB03017838">
    <property type="status" value="NOT_ANNOTATED_CDS"/>
    <property type="molecule type" value="Genomic_DNA"/>
</dbReference>
<accession>T1I3I8</accession>
<keyword evidence="2" id="KW-1185">Reference proteome</keyword>
<dbReference type="GO" id="GO:0003723">
    <property type="term" value="F:RNA binding"/>
    <property type="evidence" value="ECO:0007669"/>
    <property type="project" value="InterPro"/>
</dbReference>
<protein>
    <submittedName>
        <fullName evidence="1">RRM domain-containing protein</fullName>
    </submittedName>
</protein>
<dbReference type="InterPro" id="IPR012677">
    <property type="entry name" value="Nucleotide-bd_a/b_plait_sf"/>
</dbReference>
<evidence type="ECO:0000313" key="1">
    <source>
        <dbReference type="EnsemblMetazoa" id="RPRC010857-PA"/>
    </source>
</evidence>
<dbReference type="InterPro" id="IPR035979">
    <property type="entry name" value="RBD_domain_sf"/>
</dbReference>